<accession>A0AAE3FEI3</accession>
<dbReference type="EMBL" id="JALEMU010000021">
    <property type="protein sequence ID" value="MCI5754881.1"/>
    <property type="molecule type" value="Genomic_DNA"/>
</dbReference>
<dbReference type="Pfam" id="PF02311">
    <property type="entry name" value="AraC_binding"/>
    <property type="match status" value="1"/>
</dbReference>
<dbReference type="SUPFAM" id="SSF46689">
    <property type="entry name" value="Homeodomain-like"/>
    <property type="match status" value="2"/>
</dbReference>
<dbReference type="PROSITE" id="PS01124">
    <property type="entry name" value="HTH_ARAC_FAMILY_2"/>
    <property type="match status" value="1"/>
</dbReference>
<dbReference type="AlphaFoldDB" id="A0AAE3FEI3"/>
<reference evidence="5 6" key="1">
    <citation type="submission" date="2022-03" db="EMBL/GenBank/DDBJ databases">
        <title>Metagenome-assembled genomes from swine fecal metagenomes.</title>
        <authorList>
            <person name="Holman D.B."/>
            <person name="Kommadath A."/>
        </authorList>
    </citation>
    <scope>NUCLEOTIDE SEQUENCE [LARGE SCALE GENOMIC DNA]</scope>
    <source>
        <strain evidence="5">SUG147</strain>
    </source>
</reference>
<dbReference type="InterPro" id="IPR003313">
    <property type="entry name" value="AraC-bd"/>
</dbReference>
<protein>
    <submittedName>
        <fullName evidence="5">AraC family transcriptional regulator</fullName>
    </submittedName>
</protein>
<dbReference type="InterPro" id="IPR011051">
    <property type="entry name" value="RmlC_Cupin_sf"/>
</dbReference>
<dbReference type="SMART" id="SM00342">
    <property type="entry name" value="HTH_ARAC"/>
    <property type="match status" value="1"/>
</dbReference>
<evidence type="ECO:0000256" key="3">
    <source>
        <dbReference type="ARBA" id="ARBA00023163"/>
    </source>
</evidence>
<dbReference type="Proteomes" id="UP001139365">
    <property type="component" value="Unassembled WGS sequence"/>
</dbReference>
<gene>
    <name evidence="5" type="ORF">MR241_01120</name>
</gene>
<dbReference type="SUPFAM" id="SSF51182">
    <property type="entry name" value="RmlC-like cupins"/>
    <property type="match status" value="1"/>
</dbReference>
<dbReference type="InterPro" id="IPR009057">
    <property type="entry name" value="Homeodomain-like_sf"/>
</dbReference>
<evidence type="ECO:0000256" key="1">
    <source>
        <dbReference type="ARBA" id="ARBA00023015"/>
    </source>
</evidence>
<feature type="domain" description="HTH araC/xylS-type" evidence="4">
    <location>
        <begin position="192"/>
        <end position="290"/>
    </location>
</feature>
<evidence type="ECO:0000259" key="4">
    <source>
        <dbReference type="PROSITE" id="PS01124"/>
    </source>
</evidence>
<evidence type="ECO:0000256" key="2">
    <source>
        <dbReference type="ARBA" id="ARBA00023125"/>
    </source>
</evidence>
<sequence>MESEITYEYKDFLENGMKFTAYRNTFVGESTVHKHNFLELIYVISGSAVHYIDDTEYKVTKGDLLLIDTDQTHFHKSETGVLFADMVLLPEFISENLYSTHTAIDIFAYYLYNSEQFSTNGLPRTPLIRFKGNDLIAADAIVNAMCDEILNRGSNYAEIVSSYLNILFYMIIRNIETTNNDRVMNDIRDIIPGIIDYIEKHASSQISMNEMAKKYFYSPAYFSRAFKKNFGVSFSAYVQSVRVQKVIELLDCTTLSVEEISEKIGYHDKRELNRAFKNVTGTTPGEYRKTKMT</sequence>
<dbReference type="PANTHER" id="PTHR43280">
    <property type="entry name" value="ARAC-FAMILY TRANSCRIPTIONAL REGULATOR"/>
    <property type="match status" value="1"/>
</dbReference>
<dbReference type="GO" id="GO:0043565">
    <property type="term" value="F:sequence-specific DNA binding"/>
    <property type="evidence" value="ECO:0007669"/>
    <property type="project" value="InterPro"/>
</dbReference>
<dbReference type="GO" id="GO:0003700">
    <property type="term" value="F:DNA-binding transcription factor activity"/>
    <property type="evidence" value="ECO:0007669"/>
    <property type="project" value="InterPro"/>
</dbReference>
<dbReference type="PROSITE" id="PS00041">
    <property type="entry name" value="HTH_ARAC_FAMILY_1"/>
    <property type="match status" value="1"/>
</dbReference>
<evidence type="ECO:0000313" key="5">
    <source>
        <dbReference type="EMBL" id="MCI5754881.1"/>
    </source>
</evidence>
<proteinExistence type="predicted"/>
<dbReference type="InterPro" id="IPR018062">
    <property type="entry name" value="HTH_AraC-typ_CS"/>
</dbReference>
<dbReference type="InterPro" id="IPR018060">
    <property type="entry name" value="HTH_AraC"/>
</dbReference>
<dbReference type="PANTHER" id="PTHR43280:SF28">
    <property type="entry name" value="HTH-TYPE TRANSCRIPTIONAL ACTIVATOR RHAS"/>
    <property type="match status" value="1"/>
</dbReference>
<organism evidence="5 6">
    <name type="scientific">Candidatus Colimorpha enterica</name>
    <dbReference type="NCBI Taxonomy" id="3083063"/>
    <lineage>
        <taxon>Bacteria</taxon>
        <taxon>Pseudomonadati</taxon>
        <taxon>Bacteroidota</taxon>
        <taxon>Bacteroidia</taxon>
        <taxon>Bacteroidales</taxon>
        <taxon>Candidatus Colimorpha</taxon>
    </lineage>
</organism>
<dbReference type="InterPro" id="IPR014710">
    <property type="entry name" value="RmlC-like_jellyroll"/>
</dbReference>
<comment type="caution">
    <text evidence="5">The sequence shown here is derived from an EMBL/GenBank/DDBJ whole genome shotgun (WGS) entry which is preliminary data.</text>
</comment>
<dbReference type="Pfam" id="PF12833">
    <property type="entry name" value="HTH_18"/>
    <property type="match status" value="1"/>
</dbReference>
<keyword evidence="2" id="KW-0238">DNA-binding</keyword>
<keyword evidence="1" id="KW-0805">Transcription regulation</keyword>
<dbReference type="Gene3D" id="1.10.10.60">
    <property type="entry name" value="Homeodomain-like"/>
    <property type="match status" value="2"/>
</dbReference>
<evidence type="ECO:0000313" key="6">
    <source>
        <dbReference type="Proteomes" id="UP001139365"/>
    </source>
</evidence>
<dbReference type="Gene3D" id="2.60.120.10">
    <property type="entry name" value="Jelly Rolls"/>
    <property type="match status" value="1"/>
</dbReference>
<keyword evidence="3" id="KW-0804">Transcription</keyword>
<name>A0AAE3FEI3_9BACT</name>